<gene>
    <name evidence="5" type="ORF">LK12_17050</name>
</gene>
<dbReference type="Pfam" id="PF03450">
    <property type="entry name" value="CO_deh_flav_C"/>
    <property type="match status" value="1"/>
</dbReference>
<dbReference type="InterPro" id="IPR016166">
    <property type="entry name" value="FAD-bd_PCMH"/>
</dbReference>
<evidence type="ECO:0000256" key="2">
    <source>
        <dbReference type="ARBA" id="ARBA00022827"/>
    </source>
</evidence>
<accession>A0A0B1ZM04</accession>
<keyword evidence="1" id="KW-0285">Flavoprotein</keyword>
<name>A0A0B1ZM04_9SPHN</name>
<evidence type="ECO:0000313" key="5">
    <source>
        <dbReference type="EMBL" id="KHK90320.1"/>
    </source>
</evidence>
<evidence type="ECO:0000256" key="1">
    <source>
        <dbReference type="ARBA" id="ARBA00022630"/>
    </source>
</evidence>
<keyword evidence="2" id="KW-0274">FAD</keyword>
<dbReference type="InterPro" id="IPR016167">
    <property type="entry name" value="FAD-bd_PCMH_sub1"/>
</dbReference>
<dbReference type="InterPro" id="IPR036318">
    <property type="entry name" value="FAD-bd_PCMH-like_sf"/>
</dbReference>
<comment type="caution">
    <text evidence="5">The sequence shown here is derived from an EMBL/GenBank/DDBJ whole genome shotgun (WGS) entry which is preliminary data.</text>
</comment>
<dbReference type="SUPFAM" id="SSF55447">
    <property type="entry name" value="CO dehydrogenase flavoprotein C-terminal domain-like"/>
    <property type="match status" value="1"/>
</dbReference>
<dbReference type="InterPro" id="IPR036683">
    <property type="entry name" value="CO_DH_flav_C_dom_sf"/>
</dbReference>
<dbReference type="EMBL" id="JTDI01000005">
    <property type="protein sequence ID" value="KHK90320.1"/>
    <property type="molecule type" value="Genomic_DNA"/>
</dbReference>
<keyword evidence="6" id="KW-1185">Reference proteome</keyword>
<dbReference type="InterPro" id="IPR005107">
    <property type="entry name" value="CO_DH_flav_C"/>
</dbReference>
<dbReference type="Proteomes" id="UP000031057">
    <property type="component" value="Unassembled WGS sequence"/>
</dbReference>
<protein>
    <submittedName>
        <fullName evidence="5">Carbon monoxide dehydrogenase</fullName>
    </submittedName>
</protein>
<dbReference type="GO" id="GO:0016491">
    <property type="term" value="F:oxidoreductase activity"/>
    <property type="evidence" value="ECO:0007669"/>
    <property type="project" value="UniProtKB-KW"/>
</dbReference>
<dbReference type="SUPFAM" id="SSF56176">
    <property type="entry name" value="FAD-binding/transporter-associated domain-like"/>
    <property type="match status" value="1"/>
</dbReference>
<dbReference type="PANTHER" id="PTHR42659">
    <property type="entry name" value="XANTHINE DEHYDROGENASE SUBUNIT C-RELATED"/>
    <property type="match status" value="1"/>
</dbReference>
<dbReference type="RefSeq" id="WP_039286534.1">
    <property type="nucleotide sequence ID" value="NZ_JTDI01000005.1"/>
</dbReference>
<dbReference type="GO" id="GO:0071949">
    <property type="term" value="F:FAD binding"/>
    <property type="evidence" value="ECO:0007669"/>
    <property type="project" value="InterPro"/>
</dbReference>
<evidence type="ECO:0000259" key="4">
    <source>
        <dbReference type="PROSITE" id="PS51387"/>
    </source>
</evidence>
<organism evidence="5 6">
    <name type="scientific">Novosphingobium malaysiense</name>
    <dbReference type="NCBI Taxonomy" id="1348853"/>
    <lineage>
        <taxon>Bacteria</taxon>
        <taxon>Pseudomonadati</taxon>
        <taxon>Pseudomonadota</taxon>
        <taxon>Alphaproteobacteria</taxon>
        <taxon>Sphingomonadales</taxon>
        <taxon>Sphingomonadaceae</taxon>
        <taxon>Novosphingobium</taxon>
    </lineage>
</organism>
<keyword evidence="3" id="KW-0560">Oxidoreductase</keyword>
<feature type="domain" description="FAD-binding PCMH-type" evidence="4">
    <location>
        <begin position="1"/>
        <end position="177"/>
    </location>
</feature>
<evidence type="ECO:0000313" key="6">
    <source>
        <dbReference type="Proteomes" id="UP000031057"/>
    </source>
</evidence>
<dbReference type="PANTHER" id="PTHR42659:SF2">
    <property type="entry name" value="XANTHINE DEHYDROGENASE SUBUNIT C-RELATED"/>
    <property type="match status" value="1"/>
</dbReference>
<dbReference type="STRING" id="1348853.LK12_17050"/>
<dbReference type="InterPro" id="IPR051312">
    <property type="entry name" value="Diverse_Substr_Oxidored"/>
</dbReference>
<evidence type="ECO:0000256" key="3">
    <source>
        <dbReference type="ARBA" id="ARBA00023002"/>
    </source>
</evidence>
<dbReference type="OrthoDB" id="9793944at2"/>
<dbReference type="InterPro" id="IPR016169">
    <property type="entry name" value="FAD-bd_PCMH_sub2"/>
</dbReference>
<dbReference type="Gene3D" id="3.30.465.10">
    <property type="match status" value="1"/>
</dbReference>
<dbReference type="Pfam" id="PF00941">
    <property type="entry name" value="FAD_binding_5"/>
    <property type="match status" value="1"/>
</dbReference>
<dbReference type="Gene3D" id="3.30.390.50">
    <property type="entry name" value="CO dehydrogenase flavoprotein, C-terminal domain"/>
    <property type="match status" value="1"/>
</dbReference>
<proteinExistence type="predicted"/>
<dbReference type="AlphaFoldDB" id="A0A0B1ZM04"/>
<reference evidence="5 6" key="1">
    <citation type="submission" date="2014-10" db="EMBL/GenBank/DDBJ databases">
        <title>Genome sequence of Novosphingobium malaysiense MUSC 273(T).</title>
        <authorList>
            <person name="Lee L.-H."/>
        </authorList>
    </citation>
    <scope>NUCLEOTIDE SEQUENCE [LARGE SCALE GENOMIC DNA]</scope>
    <source>
        <strain evidence="5 6">MUSC 273</strain>
    </source>
</reference>
<dbReference type="InterPro" id="IPR002346">
    <property type="entry name" value="Mopterin_DH_FAD-bd"/>
</dbReference>
<dbReference type="SMART" id="SM01092">
    <property type="entry name" value="CO_deh_flav_C"/>
    <property type="match status" value="1"/>
</dbReference>
<sequence>MKPAPFAYVAATSVQHAIEALAAAGGDGKIIAGGQSLMPMLNFRLVRPSVLVDINRIPGLDRIEDTGKMLRIGALVRHRLTASDPLIAHHVPVLHEAMNHVAHHTVRNRGTFCGSLCHADPAAEMPMMALLLDAVVEITGPAGTRHLPVREFLVASLTTDLAPDELVTAVEIAKPAPGTGWGFAEFARRHGDYALACVAALVESRDGAACNVRIAAMGIGDTALRLSAAEAALEGSGFSDEEITRAVSALRDEIEPMSDLSGSADYRRHLAGELARNVLGEAWRRAAPEVPA</sequence>
<dbReference type="PROSITE" id="PS51387">
    <property type="entry name" value="FAD_PCMH"/>
    <property type="match status" value="1"/>
</dbReference>
<dbReference type="Gene3D" id="3.30.43.10">
    <property type="entry name" value="Uridine Diphospho-n-acetylenolpyruvylglucosamine Reductase, domain 2"/>
    <property type="match status" value="1"/>
</dbReference>